<keyword evidence="2" id="KW-1185">Reference proteome</keyword>
<reference evidence="1 2" key="1">
    <citation type="journal article" date="2016" name="Mol. Biol. Evol.">
        <title>Comparative Genomics of Early-Diverging Mushroom-Forming Fungi Provides Insights into the Origins of Lignocellulose Decay Capabilities.</title>
        <authorList>
            <person name="Nagy L.G."/>
            <person name="Riley R."/>
            <person name="Tritt A."/>
            <person name="Adam C."/>
            <person name="Daum C."/>
            <person name="Floudas D."/>
            <person name="Sun H."/>
            <person name="Yadav J.S."/>
            <person name="Pangilinan J."/>
            <person name="Larsson K.H."/>
            <person name="Matsuura K."/>
            <person name="Barry K."/>
            <person name="Labutti K."/>
            <person name="Kuo R."/>
            <person name="Ohm R.A."/>
            <person name="Bhattacharya S.S."/>
            <person name="Shirouzu T."/>
            <person name="Yoshinaga Y."/>
            <person name="Martin F.M."/>
            <person name="Grigoriev I.V."/>
            <person name="Hibbett D.S."/>
        </authorList>
    </citation>
    <scope>NUCLEOTIDE SEQUENCE [LARGE SCALE GENOMIC DNA]</scope>
    <source>
        <strain evidence="1 2">HHB9708</strain>
    </source>
</reference>
<name>A0A164XG33_9AGAM</name>
<dbReference type="AlphaFoldDB" id="A0A164XG33"/>
<sequence length="202" mass="22789">MSDAIRDLYVRFRPAYAQRNAPMSFDGKPFEFRTKAYASATPVLVHLKTTLVEKHGWKEVEKQRDTILFHIQHPRTKASIILPTSPFTFATEKDKYREMFTAGAFKTIYDPSGELLIGGPGVPGALSSIFYLLQLVIPGMLGLMLDDNTASDTTRVSRYLPPLWWMAENEHDLTHIFGAIPLVALQHAAGSYWPPTPERILL</sequence>
<organism evidence="1 2">
    <name type="scientific">Sistotremastrum niveocremeum HHB9708</name>
    <dbReference type="NCBI Taxonomy" id="1314777"/>
    <lineage>
        <taxon>Eukaryota</taxon>
        <taxon>Fungi</taxon>
        <taxon>Dikarya</taxon>
        <taxon>Basidiomycota</taxon>
        <taxon>Agaricomycotina</taxon>
        <taxon>Agaricomycetes</taxon>
        <taxon>Sistotremastrales</taxon>
        <taxon>Sistotremastraceae</taxon>
        <taxon>Sertulicium</taxon>
        <taxon>Sertulicium niveocremeum</taxon>
    </lineage>
</organism>
<proteinExistence type="predicted"/>
<accession>A0A164XG33</accession>
<dbReference type="EMBL" id="KV419400">
    <property type="protein sequence ID" value="KZS95946.1"/>
    <property type="molecule type" value="Genomic_DNA"/>
</dbReference>
<evidence type="ECO:0000313" key="2">
    <source>
        <dbReference type="Proteomes" id="UP000076722"/>
    </source>
</evidence>
<dbReference type="OrthoDB" id="3209743at2759"/>
<protein>
    <submittedName>
        <fullName evidence="1">Uncharacterized protein</fullName>
    </submittedName>
</protein>
<evidence type="ECO:0000313" key="1">
    <source>
        <dbReference type="EMBL" id="KZS95946.1"/>
    </source>
</evidence>
<dbReference type="Proteomes" id="UP000076722">
    <property type="component" value="Unassembled WGS sequence"/>
</dbReference>
<gene>
    <name evidence="1" type="ORF">SISNIDRAFT_464225</name>
</gene>